<gene>
    <name evidence="1" type="ORF">ENP94_03015</name>
    <name evidence="2" type="ORF">ENS16_01490</name>
</gene>
<accession>A0A7C1NC38</accession>
<evidence type="ECO:0000313" key="1">
    <source>
        <dbReference type="EMBL" id="HEA86963.1"/>
    </source>
</evidence>
<dbReference type="AlphaFoldDB" id="A0A7C1NC38"/>
<reference evidence="1" key="1">
    <citation type="journal article" date="2020" name="mSystems">
        <title>Genome- and Community-Level Interaction Insights into Carbon Utilization and Element Cycling Functions of Hydrothermarchaeota in Hydrothermal Sediment.</title>
        <authorList>
            <person name="Zhou Z."/>
            <person name="Liu Y."/>
            <person name="Xu W."/>
            <person name="Pan J."/>
            <person name="Luo Z.H."/>
            <person name="Li M."/>
        </authorList>
    </citation>
    <scope>NUCLEOTIDE SEQUENCE [LARGE SCALE GENOMIC DNA]</scope>
    <source>
        <strain evidence="1">SpSt-265</strain>
        <strain evidence="2">SpSt-465</strain>
    </source>
</reference>
<comment type="caution">
    <text evidence="1">The sequence shown here is derived from an EMBL/GenBank/DDBJ whole genome shotgun (WGS) entry which is preliminary data.</text>
</comment>
<dbReference type="EMBL" id="DSTU01000003">
    <property type="protein sequence ID" value="HFJ53348.1"/>
    <property type="molecule type" value="Genomic_DNA"/>
</dbReference>
<dbReference type="InterPro" id="IPR019292">
    <property type="entry name" value="McrC"/>
</dbReference>
<protein>
    <submittedName>
        <fullName evidence="1">Uncharacterized protein</fullName>
    </submittedName>
</protein>
<name>A0A7C1NC38_UNCW3</name>
<dbReference type="PANTHER" id="PTHR38733:SF1">
    <property type="entry name" value="TYPE IV METHYL-DIRECTED RESTRICTION ENZYME ECOKMCRBC"/>
    <property type="match status" value="1"/>
</dbReference>
<dbReference type="EMBL" id="DSLG01000003">
    <property type="protein sequence ID" value="HEA86963.1"/>
    <property type="molecule type" value="Genomic_DNA"/>
</dbReference>
<sequence>MKKLQLQLTEFNQPKTVTIETLKNWFPSGKFDKRMPWDCVNKWIATNKKYLDFLHVQYTWDNNTGLSFEPSDLVGIAPLKNPYNQEVYGTIIVKPRIKLNTLSEILESIDWKLEPEFWESEEPIMHHGMLPRWVKAVATLRAIEKALSPPLRGMQKIYETKNSPVGTVDWYNYALTKIPTGNWDRFKTQCTDYTIDLDIHRQFKGIINLIEIDVSTTNVPVKIKKDALPSIHKLKKTLFNVTLEAPEIDKLKKAQIPPFYQATYERARQQGISYLKQSRISLSSAQFWGFPWKIEMSKLFEFWVEHVCYRFAKLIGANFYSDIRKNAKLRLIPFTRWSGLRELKPDIIIDKENLVMIIDVKYKKHLLYLRSGNSTPEIEEEHRKDVHQVLAYAGLSPNIDKRAVLIYPRLSNEIIIEKAEVVSYKNTKGNMMLFKIDVPFDEEELLTLLHRIWNSDFN</sequence>
<evidence type="ECO:0000313" key="2">
    <source>
        <dbReference type="EMBL" id="HFJ53348.1"/>
    </source>
</evidence>
<organism evidence="1">
    <name type="scientific">candidate division WOR-3 bacterium</name>
    <dbReference type="NCBI Taxonomy" id="2052148"/>
    <lineage>
        <taxon>Bacteria</taxon>
        <taxon>Bacteria division WOR-3</taxon>
    </lineage>
</organism>
<proteinExistence type="predicted"/>
<dbReference type="PANTHER" id="PTHR38733">
    <property type="entry name" value="PROTEIN MCRC"/>
    <property type="match status" value="1"/>
</dbReference>
<dbReference type="Pfam" id="PF10117">
    <property type="entry name" value="McrBC"/>
    <property type="match status" value="1"/>
</dbReference>